<dbReference type="Pfam" id="PF00881">
    <property type="entry name" value="Nitroreductase"/>
    <property type="match status" value="1"/>
</dbReference>
<reference evidence="10" key="2">
    <citation type="submission" date="2020-09" db="EMBL/GenBank/DDBJ databases">
        <authorList>
            <person name="Sun Q."/>
            <person name="Ohkuma M."/>
        </authorList>
    </citation>
    <scope>NUCLEOTIDE SEQUENCE</scope>
    <source>
        <strain evidence="10">JCM 15325</strain>
    </source>
</reference>
<keyword evidence="5 7" id="KW-0560">Oxidoreductase</keyword>
<dbReference type="InterPro" id="IPR000415">
    <property type="entry name" value="Nitroreductase-like"/>
</dbReference>
<name>A0A917RWH8_9BACL</name>
<dbReference type="PIRSF" id="PIRSF000232">
    <property type="entry name" value="YdjA"/>
    <property type="match status" value="1"/>
</dbReference>
<protein>
    <recommendedName>
        <fullName evidence="7">Putative NAD(P)H nitroreductase</fullName>
        <ecNumber evidence="7">1.-.-.-</ecNumber>
    </recommendedName>
</protein>
<evidence type="ECO:0000256" key="2">
    <source>
        <dbReference type="ARBA" id="ARBA00022630"/>
    </source>
</evidence>
<feature type="binding site" description="in other chain" evidence="8">
    <location>
        <begin position="137"/>
        <end position="139"/>
    </location>
    <ligand>
        <name>FMN</name>
        <dbReference type="ChEBI" id="CHEBI:58210"/>
        <note>ligand shared between dimeric partners</note>
    </ligand>
</feature>
<dbReference type="CDD" id="cd02135">
    <property type="entry name" value="YdjA-like"/>
    <property type="match status" value="1"/>
</dbReference>
<dbReference type="Gene3D" id="3.40.109.10">
    <property type="entry name" value="NADH Oxidase"/>
    <property type="match status" value="1"/>
</dbReference>
<gene>
    <name evidence="10" type="ORF">GCM10007968_00100</name>
</gene>
<dbReference type="RefSeq" id="WP_188800545.1">
    <property type="nucleotide sequence ID" value="NZ_BMOK01000001.1"/>
</dbReference>
<evidence type="ECO:0000313" key="11">
    <source>
        <dbReference type="Proteomes" id="UP000654670"/>
    </source>
</evidence>
<keyword evidence="6 7" id="KW-0520">NAD</keyword>
<comment type="caution">
    <text evidence="10">The sequence shown here is derived from an EMBL/GenBank/DDBJ whole genome shotgun (WGS) entry which is preliminary data.</text>
</comment>
<evidence type="ECO:0000256" key="7">
    <source>
        <dbReference type="PIRNR" id="PIRNR000232"/>
    </source>
</evidence>
<evidence type="ECO:0000256" key="3">
    <source>
        <dbReference type="ARBA" id="ARBA00022643"/>
    </source>
</evidence>
<feature type="domain" description="Nitroreductase" evidence="9">
    <location>
        <begin position="7"/>
        <end position="168"/>
    </location>
</feature>
<feature type="binding site" evidence="8">
    <location>
        <position position="39"/>
    </location>
    <ligand>
        <name>FMN</name>
        <dbReference type="ChEBI" id="CHEBI:58210"/>
        <note>ligand shared between dimeric partners</note>
    </ligand>
</feature>
<feature type="binding site" evidence="8">
    <location>
        <position position="35"/>
    </location>
    <ligand>
        <name>FMN</name>
        <dbReference type="ChEBI" id="CHEBI:58210"/>
        <note>ligand shared between dimeric partners</note>
    </ligand>
</feature>
<keyword evidence="3 7" id="KW-0288">FMN</keyword>
<evidence type="ECO:0000313" key="10">
    <source>
        <dbReference type="EMBL" id="GGL40114.1"/>
    </source>
</evidence>
<keyword evidence="4 7" id="KW-0521">NADP</keyword>
<evidence type="ECO:0000256" key="8">
    <source>
        <dbReference type="PIRSR" id="PIRSR000232-1"/>
    </source>
</evidence>
<sequence length="192" mass="21259">METIEAIHSRRSVRKVTDRVPPKETIIQLLDAARRAPNHFNTQPWHFTVLIGEGRNKLGDAYGKINQQVLESRDKESLDEAYKKGLAKAKRSPVVIVVTVEPADNPKVKMVEEIAATACAIENLLLAAHALGIGAMWRTGDPAYTDTMKQSFGVSEKGLVMGYIYVGYPQEGIEAKAPVRKSVEEITTWVSE</sequence>
<dbReference type="GO" id="GO:0016491">
    <property type="term" value="F:oxidoreductase activity"/>
    <property type="evidence" value="ECO:0007669"/>
    <property type="project" value="UniProtKB-UniRule"/>
</dbReference>
<organism evidence="10 11">
    <name type="scientific">Sporolactobacillus putidus</name>
    <dbReference type="NCBI Taxonomy" id="492735"/>
    <lineage>
        <taxon>Bacteria</taxon>
        <taxon>Bacillati</taxon>
        <taxon>Bacillota</taxon>
        <taxon>Bacilli</taxon>
        <taxon>Bacillales</taxon>
        <taxon>Sporolactobacillaceae</taxon>
        <taxon>Sporolactobacillus</taxon>
    </lineage>
</organism>
<evidence type="ECO:0000256" key="5">
    <source>
        <dbReference type="ARBA" id="ARBA00023002"/>
    </source>
</evidence>
<dbReference type="InterPro" id="IPR052530">
    <property type="entry name" value="NAD(P)H_nitroreductase"/>
</dbReference>
<keyword evidence="11" id="KW-1185">Reference proteome</keyword>
<evidence type="ECO:0000256" key="4">
    <source>
        <dbReference type="ARBA" id="ARBA00022857"/>
    </source>
</evidence>
<comment type="similarity">
    <text evidence="1 7">Belongs to the nitroreductase family.</text>
</comment>
<dbReference type="InterPro" id="IPR029479">
    <property type="entry name" value="Nitroreductase"/>
</dbReference>
<dbReference type="InterPro" id="IPR026021">
    <property type="entry name" value="YdjA-like"/>
</dbReference>
<comment type="cofactor">
    <cofactor evidence="8">
        <name>FMN</name>
        <dbReference type="ChEBI" id="CHEBI:58210"/>
    </cofactor>
    <text evidence="8">Binds 1 FMN per subunit.</text>
</comment>
<dbReference type="SUPFAM" id="SSF55469">
    <property type="entry name" value="FMN-dependent nitroreductase-like"/>
    <property type="match status" value="1"/>
</dbReference>
<dbReference type="Proteomes" id="UP000654670">
    <property type="component" value="Unassembled WGS sequence"/>
</dbReference>
<dbReference type="AlphaFoldDB" id="A0A917RWH8"/>
<evidence type="ECO:0000256" key="1">
    <source>
        <dbReference type="ARBA" id="ARBA00007118"/>
    </source>
</evidence>
<dbReference type="EC" id="1.-.-.-" evidence="7"/>
<accession>A0A917RWH8</accession>
<dbReference type="PANTHER" id="PTHR43821">
    <property type="entry name" value="NAD(P)H NITROREDUCTASE YDJA-RELATED"/>
    <property type="match status" value="1"/>
</dbReference>
<dbReference type="PANTHER" id="PTHR43821:SF1">
    <property type="entry name" value="NAD(P)H NITROREDUCTASE YDJA-RELATED"/>
    <property type="match status" value="1"/>
</dbReference>
<evidence type="ECO:0000259" key="9">
    <source>
        <dbReference type="Pfam" id="PF00881"/>
    </source>
</evidence>
<evidence type="ECO:0000256" key="6">
    <source>
        <dbReference type="ARBA" id="ARBA00023027"/>
    </source>
</evidence>
<dbReference type="EMBL" id="BMOK01000001">
    <property type="protein sequence ID" value="GGL40114.1"/>
    <property type="molecule type" value="Genomic_DNA"/>
</dbReference>
<keyword evidence="2 7" id="KW-0285">Flavoprotein</keyword>
<reference evidence="10" key="1">
    <citation type="journal article" date="2014" name="Int. J. Syst. Evol. Microbiol.">
        <title>Complete genome sequence of Corynebacterium casei LMG S-19264T (=DSM 44701T), isolated from a smear-ripened cheese.</title>
        <authorList>
            <consortium name="US DOE Joint Genome Institute (JGI-PGF)"/>
            <person name="Walter F."/>
            <person name="Albersmeier A."/>
            <person name="Kalinowski J."/>
            <person name="Ruckert C."/>
        </authorList>
    </citation>
    <scope>NUCLEOTIDE SEQUENCE</scope>
    <source>
        <strain evidence="10">JCM 15325</strain>
    </source>
</reference>
<proteinExistence type="inferred from homology"/>
<feature type="binding site" description="in other chain" evidence="8">
    <location>
        <begin position="10"/>
        <end position="12"/>
    </location>
    <ligand>
        <name>FMN</name>
        <dbReference type="ChEBI" id="CHEBI:58210"/>
        <note>ligand shared between dimeric partners</note>
    </ligand>
</feature>